<accession>A0ABW3PP14</accession>
<dbReference type="InterPro" id="IPR036291">
    <property type="entry name" value="NAD(P)-bd_dom_sf"/>
</dbReference>
<keyword evidence="2" id="KW-0560">Oxidoreductase</keyword>
<protein>
    <submittedName>
        <fullName evidence="2">SDR family NAD(P)-dependent oxidoreductase</fullName>
        <ecNumber evidence="2">1.1.1.-</ecNumber>
    </submittedName>
</protein>
<organism evidence="2 3">
    <name type="scientific">Paenibacillus provencensis</name>
    <dbReference type="NCBI Taxonomy" id="441151"/>
    <lineage>
        <taxon>Bacteria</taxon>
        <taxon>Bacillati</taxon>
        <taxon>Bacillota</taxon>
        <taxon>Bacilli</taxon>
        <taxon>Bacillales</taxon>
        <taxon>Paenibacillaceae</taxon>
        <taxon>Paenibacillus</taxon>
    </lineage>
</organism>
<dbReference type="Pfam" id="PF13561">
    <property type="entry name" value="adh_short_C2"/>
    <property type="match status" value="1"/>
</dbReference>
<dbReference type="EC" id="1.1.1.-" evidence="2"/>
<evidence type="ECO:0000256" key="1">
    <source>
        <dbReference type="ARBA" id="ARBA00006484"/>
    </source>
</evidence>
<reference evidence="3" key="1">
    <citation type="journal article" date="2019" name="Int. J. Syst. Evol. Microbiol.">
        <title>The Global Catalogue of Microorganisms (GCM) 10K type strain sequencing project: providing services to taxonomists for standard genome sequencing and annotation.</title>
        <authorList>
            <consortium name="The Broad Institute Genomics Platform"/>
            <consortium name="The Broad Institute Genome Sequencing Center for Infectious Disease"/>
            <person name="Wu L."/>
            <person name="Ma J."/>
        </authorList>
    </citation>
    <scope>NUCLEOTIDE SEQUENCE [LARGE SCALE GENOMIC DNA]</scope>
    <source>
        <strain evidence="3">CCUG 53519</strain>
    </source>
</reference>
<dbReference type="RefSeq" id="WP_251584024.1">
    <property type="nucleotide sequence ID" value="NZ_JBHTKX010000001.1"/>
</dbReference>
<dbReference type="Proteomes" id="UP001597169">
    <property type="component" value="Unassembled WGS sequence"/>
</dbReference>
<dbReference type="GO" id="GO:0016491">
    <property type="term" value="F:oxidoreductase activity"/>
    <property type="evidence" value="ECO:0007669"/>
    <property type="project" value="UniProtKB-KW"/>
</dbReference>
<comment type="caution">
    <text evidence="2">The sequence shown here is derived from an EMBL/GenBank/DDBJ whole genome shotgun (WGS) entry which is preliminary data.</text>
</comment>
<dbReference type="PANTHER" id="PTHR42879">
    <property type="entry name" value="3-OXOACYL-(ACYL-CARRIER-PROTEIN) REDUCTASE"/>
    <property type="match status" value="1"/>
</dbReference>
<dbReference type="SUPFAM" id="SSF51735">
    <property type="entry name" value="NAD(P)-binding Rossmann-fold domains"/>
    <property type="match status" value="1"/>
</dbReference>
<dbReference type="PROSITE" id="PS00061">
    <property type="entry name" value="ADH_SHORT"/>
    <property type="match status" value="1"/>
</dbReference>
<dbReference type="PRINTS" id="PR00081">
    <property type="entry name" value="GDHRDH"/>
</dbReference>
<evidence type="ECO:0000313" key="3">
    <source>
        <dbReference type="Proteomes" id="UP001597169"/>
    </source>
</evidence>
<proteinExistence type="inferred from homology"/>
<dbReference type="InterPro" id="IPR020904">
    <property type="entry name" value="Sc_DH/Rdtase_CS"/>
</dbReference>
<dbReference type="PANTHER" id="PTHR42879:SF2">
    <property type="entry name" value="3-OXOACYL-[ACYL-CARRIER-PROTEIN] REDUCTASE FABG"/>
    <property type="match status" value="1"/>
</dbReference>
<dbReference type="EMBL" id="JBHTKX010000001">
    <property type="protein sequence ID" value="MFD1127953.1"/>
    <property type="molecule type" value="Genomic_DNA"/>
</dbReference>
<dbReference type="InterPro" id="IPR050259">
    <property type="entry name" value="SDR"/>
</dbReference>
<gene>
    <name evidence="2" type="ORF">ACFQ3J_07195</name>
</gene>
<keyword evidence="3" id="KW-1185">Reference proteome</keyword>
<name>A0ABW3PP14_9BACL</name>
<dbReference type="InterPro" id="IPR002347">
    <property type="entry name" value="SDR_fam"/>
</dbReference>
<evidence type="ECO:0000313" key="2">
    <source>
        <dbReference type="EMBL" id="MFD1127953.1"/>
    </source>
</evidence>
<dbReference type="PRINTS" id="PR00080">
    <property type="entry name" value="SDRFAMILY"/>
</dbReference>
<dbReference type="Gene3D" id="3.40.50.720">
    <property type="entry name" value="NAD(P)-binding Rossmann-like Domain"/>
    <property type="match status" value="1"/>
</dbReference>
<sequence length="251" mass="27028">MGCIAWNFSGDHVLVTGGATGIGRETVIKLARAGAVVYFTYFNSGKKAQQLVEDLSMEGHTAHALHCDFSSESQIKQLTKQFADRMAYPINMIVSNAGITADSSLYNMSEAEWEQVYQVNLRALYFLSRSMLKHLAVNRGVMVNVTSISGQIGMSGQTNYSAAKAGIIGFSKALAKELGPLGVRINCVAPGYIDTLMTQELQTTRKKELSNSIALKRMGTPGEVADLILYLLSDNASYVTGEVVGISGGLI</sequence>
<dbReference type="NCBIfam" id="NF009466">
    <property type="entry name" value="PRK12826.1-2"/>
    <property type="match status" value="1"/>
</dbReference>
<comment type="similarity">
    <text evidence="1">Belongs to the short-chain dehydrogenases/reductases (SDR) family.</text>
</comment>